<evidence type="ECO:0000313" key="3">
    <source>
        <dbReference type="Proteomes" id="UP000225821"/>
    </source>
</evidence>
<name>A0A1S5R3I2_9CAUD</name>
<protein>
    <submittedName>
        <fullName evidence="2">Uncharacterized protein</fullName>
    </submittedName>
</protein>
<sequence>MNISSTSWHYRFNKFVQGHSFSDRALRGQFTTCSYIRTLIFSMISGATKAVVTFVLGALAATFVLSGIIVPILIWFTDIQPAEPFGPFALIFWGIVAFFLLFVFCKYTKDRIKRINWDRKPKEPNIFVQAIKDKHDKFCTRVKRLAVVLALTAALVGCEKEVVTSSKRITVEVVAVHLRSKSNSKVDLRRADGYVYHDKRLSCNRSRARKVRVGSKWDIIEEFYTRGGENYMRLVGTQGICTGSN</sequence>
<accession>A0A1S5R3I2</accession>
<keyword evidence="1" id="KW-1133">Transmembrane helix</keyword>
<keyword evidence="1" id="KW-0812">Transmembrane</keyword>
<evidence type="ECO:0000313" key="2">
    <source>
        <dbReference type="EMBL" id="AND74952.1"/>
    </source>
</evidence>
<organism evidence="2 3">
    <name type="scientific">Pseudomonas phage pf16</name>
    <dbReference type="NCBI Taxonomy" id="1815630"/>
    <lineage>
        <taxon>Viruses</taxon>
        <taxon>Duplodnaviria</taxon>
        <taxon>Heunggongvirae</taxon>
        <taxon>Uroviricota</taxon>
        <taxon>Caudoviricetes</taxon>
        <taxon>Chakrabartyvirus</taxon>
        <taxon>Chakrabartyvirus pf16</taxon>
    </lineage>
</organism>
<feature type="transmembrane region" description="Helical" evidence="1">
    <location>
        <begin position="51"/>
        <end position="76"/>
    </location>
</feature>
<gene>
    <name evidence="2" type="ORF">pf16_29</name>
</gene>
<feature type="transmembrane region" description="Helical" evidence="1">
    <location>
        <begin position="88"/>
        <end position="105"/>
    </location>
</feature>
<proteinExistence type="predicted"/>
<dbReference type="Proteomes" id="UP000225821">
    <property type="component" value="Segment"/>
</dbReference>
<keyword evidence="3" id="KW-1185">Reference proteome</keyword>
<keyword evidence="1" id="KW-0472">Membrane</keyword>
<reference evidence="2 3" key="1">
    <citation type="submission" date="2016-03" db="EMBL/GenBank/DDBJ databases">
        <title>Characterisation of pf16 and phiPMW: Two novel phages infecting Pseudomonas putida PpG1.</title>
        <authorList>
            <person name="Magill D.J."/>
            <person name="Krylov V.N."/>
            <person name="Shaburova O.V."/>
            <person name="Allen C.C.R."/>
            <person name="McGrath J.W."/>
            <person name="Quinn J.P."/>
            <person name="Kulakov L.A."/>
        </authorList>
    </citation>
    <scope>NUCLEOTIDE SEQUENCE [LARGE SCALE GENOMIC DNA]</scope>
</reference>
<evidence type="ECO:0000256" key="1">
    <source>
        <dbReference type="SAM" id="Phobius"/>
    </source>
</evidence>
<dbReference type="EMBL" id="KU873925">
    <property type="protein sequence ID" value="AND74952.1"/>
    <property type="molecule type" value="Genomic_DNA"/>
</dbReference>
<dbReference type="OrthoDB" id="27125at10239"/>